<organism evidence="2 3">
    <name type="scientific">Pseudomonas fluorescens</name>
    <dbReference type="NCBI Taxonomy" id="294"/>
    <lineage>
        <taxon>Bacteria</taxon>
        <taxon>Pseudomonadati</taxon>
        <taxon>Pseudomonadota</taxon>
        <taxon>Gammaproteobacteria</taxon>
        <taxon>Pseudomonadales</taxon>
        <taxon>Pseudomonadaceae</taxon>
        <taxon>Pseudomonas</taxon>
    </lineage>
</organism>
<dbReference type="InterPro" id="IPR029045">
    <property type="entry name" value="ClpP/crotonase-like_dom_sf"/>
</dbReference>
<name>A0A2N1DXB2_PSEFL</name>
<gene>
    <name evidence="2" type="ORF">CIB54_23565</name>
</gene>
<dbReference type="PANTHER" id="PTHR11941">
    <property type="entry name" value="ENOYL-COA HYDRATASE-RELATED"/>
    <property type="match status" value="1"/>
</dbReference>
<reference evidence="2 3" key="1">
    <citation type="submission" date="2017-08" db="EMBL/GenBank/DDBJ databases">
        <authorList>
            <person name="de Groot N.N."/>
        </authorList>
    </citation>
    <scope>NUCLEOTIDE SEQUENCE [LARGE SCALE GENOMIC DNA]</scope>
    <source>
        <strain evidence="2 3">PfR 37</strain>
    </source>
</reference>
<dbReference type="CDD" id="cd06558">
    <property type="entry name" value="crotonase-like"/>
    <property type="match status" value="1"/>
</dbReference>
<accession>A0A2N1DXB2</accession>
<dbReference type="PANTHER" id="PTHR11941:SF54">
    <property type="entry name" value="ENOYL-COA HYDRATASE, MITOCHONDRIAL"/>
    <property type="match status" value="1"/>
</dbReference>
<dbReference type="EMBL" id="NVXX01000045">
    <property type="protein sequence ID" value="PKH15041.1"/>
    <property type="molecule type" value="Genomic_DNA"/>
</dbReference>
<evidence type="ECO:0000256" key="1">
    <source>
        <dbReference type="ARBA" id="ARBA00005254"/>
    </source>
</evidence>
<dbReference type="GO" id="GO:0006635">
    <property type="term" value="P:fatty acid beta-oxidation"/>
    <property type="evidence" value="ECO:0007669"/>
    <property type="project" value="TreeGrafter"/>
</dbReference>
<dbReference type="GO" id="GO:0003824">
    <property type="term" value="F:catalytic activity"/>
    <property type="evidence" value="ECO:0007669"/>
    <property type="project" value="UniProtKB-ARBA"/>
</dbReference>
<comment type="similarity">
    <text evidence="1">Belongs to the enoyl-CoA hydratase/isomerase family.</text>
</comment>
<dbReference type="Gene3D" id="3.90.226.10">
    <property type="entry name" value="2-enoyl-CoA Hydratase, Chain A, domain 1"/>
    <property type="match status" value="1"/>
</dbReference>
<evidence type="ECO:0000313" key="3">
    <source>
        <dbReference type="Proteomes" id="UP000233564"/>
    </source>
</evidence>
<dbReference type="Proteomes" id="UP000233564">
    <property type="component" value="Unassembled WGS sequence"/>
</dbReference>
<dbReference type="RefSeq" id="WP_101221117.1">
    <property type="nucleotide sequence ID" value="NZ_KZ478021.1"/>
</dbReference>
<evidence type="ECO:0000313" key="2">
    <source>
        <dbReference type="EMBL" id="PKH15041.1"/>
    </source>
</evidence>
<dbReference type="Pfam" id="PF00378">
    <property type="entry name" value="ECH_1"/>
    <property type="match status" value="1"/>
</dbReference>
<dbReference type="SUPFAM" id="SSF52096">
    <property type="entry name" value="ClpP/crotonase"/>
    <property type="match status" value="1"/>
</dbReference>
<dbReference type="InterPro" id="IPR001753">
    <property type="entry name" value="Enoyl-CoA_hydra/iso"/>
</dbReference>
<comment type="caution">
    <text evidence="2">The sequence shown here is derived from an EMBL/GenBank/DDBJ whole genome shotgun (WGS) entry which is preliminary data.</text>
</comment>
<dbReference type="AlphaFoldDB" id="A0A2N1DXB2"/>
<protein>
    <submittedName>
        <fullName evidence="2">Enoyl-CoA hydratase</fullName>
    </submittedName>
</protein>
<proteinExistence type="inferred from homology"/>
<sequence length="271" mass="30191">MTGDFKLLSVVHQQGVDFVTINNPPVNLLDAHLTDELLRYTARQAECSNVKVIVFNSADPDFFIARADLQLFQNYRDEVANQALLSMYELIERFHAWGKVTIGQLAGRASGAGSEFLMALDMRFAAIGKAFIRHPEVSLGLLPCKGGTQLLPRLVGRSRALEMMLSGQFYNAEQLEAYGYVNRAVMPVALDAYVRKLAIRIASAPAAAIANAKRAVNLSTDLDHSLFADEHRLFHEVVGSPDCQQRVGQFLKHINASRQTELEMDTRQWGR</sequence>